<dbReference type="OrthoDB" id="2121326at2759"/>
<dbReference type="PANTHER" id="PTHR46115">
    <property type="entry name" value="THIOREDOXIN-LIKE PROTEIN 1"/>
    <property type="match status" value="1"/>
</dbReference>
<dbReference type="NCBIfam" id="TIGR01068">
    <property type="entry name" value="thioredoxin"/>
    <property type="match status" value="1"/>
</dbReference>
<keyword evidence="8" id="KW-1185">Reference proteome</keyword>
<dbReference type="SUPFAM" id="SSF52833">
    <property type="entry name" value="Thioredoxin-like"/>
    <property type="match status" value="1"/>
</dbReference>
<dbReference type="InterPro" id="IPR005746">
    <property type="entry name" value="Thioredoxin"/>
</dbReference>
<keyword evidence="5" id="KW-0676">Redox-active center</keyword>
<evidence type="ECO:0000313" key="7">
    <source>
        <dbReference type="EMBL" id="TFY73676.1"/>
    </source>
</evidence>
<evidence type="ECO:0000256" key="3">
    <source>
        <dbReference type="PIRNR" id="PIRNR000077"/>
    </source>
</evidence>
<evidence type="ECO:0000259" key="6">
    <source>
        <dbReference type="PROSITE" id="PS51352"/>
    </source>
</evidence>
<dbReference type="PIRSF" id="PIRSF000077">
    <property type="entry name" value="Thioredoxin"/>
    <property type="match status" value="1"/>
</dbReference>
<evidence type="ECO:0000256" key="2">
    <source>
        <dbReference type="ARBA" id="ARBA00023157"/>
    </source>
</evidence>
<protein>
    <recommendedName>
        <fullName evidence="1 3">Thioredoxin</fullName>
    </recommendedName>
</protein>
<dbReference type="InterPro" id="IPR036249">
    <property type="entry name" value="Thioredoxin-like_sf"/>
</dbReference>
<dbReference type="FunFam" id="3.40.30.10:FF:000245">
    <property type="entry name" value="Thioredoxin"/>
    <property type="match status" value="1"/>
</dbReference>
<name>A0A4Y9ZFZ2_9AGAM</name>
<dbReference type="STRING" id="135208.A0A4Y9ZFZ2"/>
<feature type="site" description="Deprotonates C-terminal active site Cys" evidence="4">
    <location>
        <position position="25"/>
    </location>
</feature>
<feature type="active site" description="Nucleophile" evidence="4">
    <location>
        <position position="34"/>
    </location>
</feature>
<dbReference type="Proteomes" id="UP000298061">
    <property type="component" value="Unassembled WGS sequence"/>
</dbReference>
<dbReference type="GO" id="GO:0015035">
    <property type="term" value="F:protein-disulfide reductase activity"/>
    <property type="evidence" value="ECO:0007669"/>
    <property type="project" value="InterPro"/>
</dbReference>
<evidence type="ECO:0000256" key="4">
    <source>
        <dbReference type="PIRSR" id="PIRSR000077-1"/>
    </source>
</evidence>
<feature type="site" description="Contributes to redox potential value" evidence="4">
    <location>
        <position position="33"/>
    </location>
</feature>
<sequence>MSPTPITSLAQFKEIISKDRVSIFDFWATWCGPCRVISPVFEQLAAKYPNADYYKVDVDEQPDVSQECGIRAMPTFLAFKNGQKIGEVVGAVPPQLENLIATNAA</sequence>
<dbReference type="PRINTS" id="PR00421">
    <property type="entry name" value="THIOREDOXIN"/>
</dbReference>
<feature type="site" description="Contributes to redox potential value" evidence="4">
    <location>
        <position position="32"/>
    </location>
</feature>
<dbReference type="InterPro" id="IPR013766">
    <property type="entry name" value="Thioredoxin_domain"/>
</dbReference>
<evidence type="ECO:0000313" key="8">
    <source>
        <dbReference type="Proteomes" id="UP000298061"/>
    </source>
</evidence>
<comment type="caution">
    <text evidence="7">The sequence shown here is derived from an EMBL/GenBank/DDBJ whole genome shotgun (WGS) entry which is preliminary data.</text>
</comment>
<feature type="active site" description="Nucleophile" evidence="4">
    <location>
        <position position="31"/>
    </location>
</feature>
<accession>A0A4Y9ZFZ2</accession>
<gene>
    <name evidence="7" type="ORF">EWM64_g10335</name>
</gene>
<feature type="disulfide bond" description="Redox-active" evidence="5">
    <location>
        <begin position="31"/>
        <end position="34"/>
    </location>
</feature>
<dbReference type="EMBL" id="SFCI01002640">
    <property type="protein sequence ID" value="TFY73676.1"/>
    <property type="molecule type" value="Genomic_DNA"/>
</dbReference>
<dbReference type="Gene3D" id="3.40.30.10">
    <property type="entry name" value="Glutaredoxin"/>
    <property type="match status" value="1"/>
</dbReference>
<dbReference type="CDD" id="cd02947">
    <property type="entry name" value="TRX_family"/>
    <property type="match status" value="1"/>
</dbReference>
<reference evidence="7 8" key="1">
    <citation type="submission" date="2019-02" db="EMBL/GenBank/DDBJ databases">
        <title>Genome sequencing of the rare red list fungi Hericium alpestre (H. flagellum).</title>
        <authorList>
            <person name="Buettner E."/>
            <person name="Kellner H."/>
        </authorList>
    </citation>
    <scope>NUCLEOTIDE SEQUENCE [LARGE SCALE GENOMIC DNA]</scope>
    <source>
        <strain evidence="7 8">DSM 108284</strain>
    </source>
</reference>
<proteinExistence type="inferred from homology"/>
<feature type="domain" description="Thioredoxin" evidence="6">
    <location>
        <begin position="1"/>
        <end position="105"/>
    </location>
</feature>
<keyword evidence="2 5" id="KW-1015">Disulfide bond</keyword>
<evidence type="ECO:0000256" key="5">
    <source>
        <dbReference type="PIRSR" id="PIRSR000077-4"/>
    </source>
</evidence>
<dbReference type="PROSITE" id="PS51352">
    <property type="entry name" value="THIOREDOXIN_2"/>
    <property type="match status" value="1"/>
</dbReference>
<organism evidence="7 8">
    <name type="scientific">Hericium alpestre</name>
    <dbReference type="NCBI Taxonomy" id="135208"/>
    <lineage>
        <taxon>Eukaryota</taxon>
        <taxon>Fungi</taxon>
        <taxon>Dikarya</taxon>
        <taxon>Basidiomycota</taxon>
        <taxon>Agaricomycotina</taxon>
        <taxon>Agaricomycetes</taxon>
        <taxon>Russulales</taxon>
        <taxon>Hericiaceae</taxon>
        <taxon>Hericium</taxon>
    </lineage>
</organism>
<comment type="similarity">
    <text evidence="3">Belongs to the thioredoxin family.</text>
</comment>
<dbReference type="AlphaFoldDB" id="A0A4Y9ZFZ2"/>
<evidence type="ECO:0000256" key="1">
    <source>
        <dbReference type="ARBA" id="ARBA00020570"/>
    </source>
</evidence>
<dbReference type="Pfam" id="PF00085">
    <property type="entry name" value="Thioredoxin"/>
    <property type="match status" value="1"/>
</dbReference>